<evidence type="ECO:0000259" key="3">
    <source>
        <dbReference type="Pfam" id="PF10620"/>
    </source>
</evidence>
<dbReference type="InterPro" id="IPR049180">
    <property type="entry name" value="MdcG_C"/>
</dbReference>
<keyword evidence="2" id="KW-0548">Nucleotidyltransferase</keyword>
<gene>
    <name evidence="5" type="ORF">FC90_GL001126</name>
</gene>
<protein>
    <recommendedName>
        <fullName evidence="7">Phosphoribosyl-dephospho-CoA transferase</fullName>
    </recommendedName>
</protein>
<keyword evidence="1" id="KW-0808">Transferase</keyword>
<evidence type="ECO:0000259" key="4">
    <source>
        <dbReference type="Pfam" id="PF20866"/>
    </source>
</evidence>
<name>A0AA89I054_9LACO</name>
<dbReference type="Pfam" id="PF10620">
    <property type="entry name" value="MdcG"/>
    <property type="match status" value="1"/>
</dbReference>
<dbReference type="NCBIfam" id="TIGR03135">
    <property type="entry name" value="malonate_mdcG"/>
    <property type="match status" value="1"/>
</dbReference>
<evidence type="ECO:0000256" key="2">
    <source>
        <dbReference type="ARBA" id="ARBA00022695"/>
    </source>
</evidence>
<comment type="caution">
    <text evidence="5">The sequence shown here is derived from an EMBL/GenBank/DDBJ whole genome shotgun (WGS) entry which is preliminary data.</text>
</comment>
<dbReference type="EMBL" id="AYZB01000037">
    <property type="protein sequence ID" value="KRM21973.1"/>
    <property type="molecule type" value="Genomic_DNA"/>
</dbReference>
<feature type="domain" description="Phosphoribosyl-dephospho-CoA transferase MdcG C-terminal" evidence="3">
    <location>
        <begin position="103"/>
        <end position="194"/>
    </location>
</feature>
<organism evidence="5 6">
    <name type="scientific">Latilactobacillus graminis DSM 20719</name>
    <dbReference type="NCBI Taxonomy" id="1423752"/>
    <lineage>
        <taxon>Bacteria</taxon>
        <taxon>Bacillati</taxon>
        <taxon>Bacillota</taxon>
        <taxon>Bacilli</taxon>
        <taxon>Lactobacillales</taxon>
        <taxon>Lactobacillaceae</taxon>
        <taxon>Latilactobacillus</taxon>
    </lineage>
</organism>
<proteinExistence type="predicted"/>
<dbReference type="GO" id="GO:0016779">
    <property type="term" value="F:nucleotidyltransferase activity"/>
    <property type="evidence" value="ECO:0007669"/>
    <property type="project" value="UniProtKB-KW"/>
</dbReference>
<dbReference type="NCBIfam" id="NF002332">
    <property type="entry name" value="PRK01293.1"/>
    <property type="match status" value="1"/>
</dbReference>
<dbReference type="InterPro" id="IPR048903">
    <property type="entry name" value="MdcG_N"/>
</dbReference>
<dbReference type="Proteomes" id="UP000050823">
    <property type="component" value="Unassembled WGS sequence"/>
</dbReference>
<evidence type="ECO:0000313" key="6">
    <source>
        <dbReference type="Proteomes" id="UP000050823"/>
    </source>
</evidence>
<dbReference type="Pfam" id="PF20866">
    <property type="entry name" value="MdcG_N"/>
    <property type="match status" value="1"/>
</dbReference>
<dbReference type="RefSeq" id="WP_057908506.1">
    <property type="nucleotide sequence ID" value="NZ_AYZB01000037.1"/>
</dbReference>
<dbReference type="InterPro" id="IPR017557">
    <property type="entry name" value="Holo-ACP_synthase"/>
</dbReference>
<evidence type="ECO:0000313" key="5">
    <source>
        <dbReference type="EMBL" id="KRM21973.1"/>
    </source>
</evidence>
<reference evidence="5 6" key="1">
    <citation type="journal article" date="2015" name="Genome Announc.">
        <title>Expanding the biotechnology potential of lactobacilli through comparative genomics of 213 strains and associated genera.</title>
        <authorList>
            <person name="Sun Z."/>
            <person name="Harris H.M."/>
            <person name="McCann A."/>
            <person name="Guo C."/>
            <person name="Argimon S."/>
            <person name="Zhang W."/>
            <person name="Yang X."/>
            <person name="Jeffery I.B."/>
            <person name="Cooney J.C."/>
            <person name="Kagawa T.F."/>
            <person name="Liu W."/>
            <person name="Song Y."/>
            <person name="Salvetti E."/>
            <person name="Wrobel A."/>
            <person name="Rasinkangas P."/>
            <person name="Parkhill J."/>
            <person name="Rea M.C."/>
            <person name="O'Sullivan O."/>
            <person name="Ritari J."/>
            <person name="Douillard F.P."/>
            <person name="Paul Ross R."/>
            <person name="Yang R."/>
            <person name="Briner A.E."/>
            <person name="Felis G.E."/>
            <person name="de Vos W.M."/>
            <person name="Barrangou R."/>
            <person name="Klaenhammer T.R."/>
            <person name="Caufield P.W."/>
            <person name="Cui Y."/>
            <person name="Zhang H."/>
            <person name="O'Toole P.W."/>
        </authorList>
    </citation>
    <scope>NUCLEOTIDE SEQUENCE [LARGE SCALE GENOMIC DNA]</scope>
    <source>
        <strain evidence="5 6">DSM 20719</strain>
    </source>
</reference>
<dbReference type="AlphaFoldDB" id="A0AA89I054"/>
<sequence>MKFAHDIVRFNQAVIQQRELVRQLALSKQVFGVIRRGLPSQPDLVPIGLRGIARNQRFALEIPTTAIQAIIHPWEITKRESFRAAEIAQFPVYEQYHVAQKILAGFKWGVGGSLGFELTSGIQAIKPTSDFDLLLYANAPTEIPLSVIIKNRLFFEQFDTQVITLKGGFALKEYLRTPDKKILLKTDTGPILTKEIWS</sequence>
<feature type="domain" description="Phosphoribosyl-dephospho-CoA transferase MdcG N-terminal" evidence="4">
    <location>
        <begin position="5"/>
        <end position="73"/>
    </location>
</feature>
<evidence type="ECO:0008006" key="7">
    <source>
        <dbReference type="Google" id="ProtNLM"/>
    </source>
</evidence>
<evidence type="ECO:0000256" key="1">
    <source>
        <dbReference type="ARBA" id="ARBA00022679"/>
    </source>
</evidence>
<accession>A0AA89I054</accession>